<comment type="caution">
    <text evidence="3">The sequence shown here is derived from an EMBL/GenBank/DDBJ whole genome shotgun (WGS) entry which is preliminary data.</text>
</comment>
<dbReference type="EMBL" id="JACIIX010000002">
    <property type="protein sequence ID" value="MBB6209288.1"/>
    <property type="molecule type" value="Genomic_DNA"/>
</dbReference>
<keyword evidence="4" id="KW-1185">Reference proteome</keyword>
<protein>
    <submittedName>
        <fullName evidence="3">Tetratricopeptide (TPR) repeat protein</fullName>
    </submittedName>
</protein>
<sequence length="1186" mass="128549">MIRVPSTAHGAAKHRLSLRLGVALAVLAGFGVAEDVQAAQIRSAPHKDYGRVVFDWNGTVGYSASVEKGKVIITFDQPVQDDPAKVARSLGEYVSGARLSPDRKTVTFDLKGDFAPKAFTSGKSVVLDLRKSREDADAPAEKVADAKPAETKAAPDAKGQDSKPAEAKAADSKAADPKVADPKATKPAGNTLPVTVAEQQGGTRLTFEWPKDTKYRVELLPDRSRFTFQRPAVVDVAAVRSHLPDSMQGFTATTTPKTLVVDIPLPPQGKMRHSATGNRVQVDVTAPNGQATPKEHPVAPPAAPPAAETPVASAPAAAPQAAAPAPASAVTPPAAVAAAPATKPPATGEAPAISPAAAALEQLMRDKLGMNRPGPGNPVQPVPDQQADGSEPLASPPLQPVPQANDSRVASLSFPWNEPTGAAVFWRGGWLWAVFDRPSEVDVGLLKRLGGGLVLHVEQVPSKTATVVRMLIEPGFNPSVRREGQLWVVDLMNQAPRPARPLPVEAQSKSAVGPRLLVQVTDPGRAMVLEDPEVGDRFIAVPVIPTGSGIFPTFRYPDLDLPVTVQGILVEPHTDGIVVNSSRSGVEMTQPGTGLTFSPDLTQMRTLAAVGTKTNLHRVLDIDTWMHGPESDFLKNRQLLQIAVANAPGGRRTNARLDLARFFFAHGYEAEALGVLRTMLTDQPEIEQTAAFRALRGVSNYAMGRYGEAVDDLSHSSLSGVEEAAFWRGAALAEQGAPALQALTMREYGSLLGSYPRRVKVPLALTAATATVAAGDDLGTNTFLTAAKVPDNTAHELAAIGYLSGKQEELRGNFDQALNTYDTVAETTDRYYRAMAIYDALMLRNRLEELSLDKLVAGLESLRFAWRGGDFEFKLLMQLGDLYTQKQDFGEALRVWQQAASYFEDRKEAVIAANRMRETFEKLFFDGAADALPPIRAIALYEEFRELTPAGPKGDEMIRRLADRLVGVDLLPQAAALLDRQIEFRLSGQDKVKVGTRLGLVYLLNREPQKAVESLLKTSNPDTTPQPLERQRQRLMARALADMGRSPDAIDLLEVDDSREADLLRAEIYWKDRNWPKVAEVFSRLLPEPAADLTLTDNQARMLLDWATALTLGQNERGVFELRRRYIGAMEKTPFANAFDLITTTPEGGLIDYRTIANRIKQAENFQSFLSSYQERLRNQGLSGIN</sequence>
<dbReference type="RefSeq" id="WP_184261460.1">
    <property type="nucleotide sequence ID" value="NZ_JACIIX010000002.1"/>
</dbReference>
<dbReference type="Gene3D" id="1.25.40.10">
    <property type="entry name" value="Tetratricopeptide repeat domain"/>
    <property type="match status" value="2"/>
</dbReference>
<dbReference type="InterPro" id="IPR019734">
    <property type="entry name" value="TPR_rpt"/>
</dbReference>
<evidence type="ECO:0000313" key="4">
    <source>
        <dbReference type="Proteomes" id="UP000544872"/>
    </source>
</evidence>
<dbReference type="PROSITE" id="PS50005">
    <property type="entry name" value="TPR"/>
    <property type="match status" value="1"/>
</dbReference>
<gene>
    <name evidence="3" type="ORF">FHS48_000690</name>
</gene>
<dbReference type="AlphaFoldDB" id="A0A7W9ZD36"/>
<name>A0A7W9ZD36_NOVIT</name>
<dbReference type="SUPFAM" id="SSF48452">
    <property type="entry name" value="TPR-like"/>
    <property type="match status" value="1"/>
</dbReference>
<evidence type="ECO:0000256" key="1">
    <source>
        <dbReference type="PROSITE-ProRule" id="PRU00339"/>
    </source>
</evidence>
<proteinExistence type="predicted"/>
<feature type="region of interest" description="Disordered" evidence="2">
    <location>
        <begin position="368"/>
        <end position="405"/>
    </location>
</feature>
<reference evidence="3 4" key="1">
    <citation type="submission" date="2020-08" db="EMBL/GenBank/DDBJ databases">
        <title>Genomic Encyclopedia of Type Strains, Phase IV (KMG-IV): sequencing the most valuable type-strain genomes for metagenomic binning, comparative biology and taxonomic classification.</title>
        <authorList>
            <person name="Goeker M."/>
        </authorList>
    </citation>
    <scope>NUCLEOTIDE SEQUENCE [LARGE SCALE GENOMIC DNA]</scope>
    <source>
        <strain evidence="3 4">DSM 11590</strain>
    </source>
</reference>
<dbReference type="InterPro" id="IPR011990">
    <property type="entry name" value="TPR-like_helical_dom_sf"/>
</dbReference>
<feature type="region of interest" description="Disordered" evidence="2">
    <location>
        <begin position="287"/>
        <end position="325"/>
    </location>
</feature>
<feature type="compositionally biased region" description="Low complexity" evidence="2">
    <location>
        <begin position="305"/>
        <end position="325"/>
    </location>
</feature>
<dbReference type="Proteomes" id="UP000544872">
    <property type="component" value="Unassembled WGS sequence"/>
</dbReference>
<organism evidence="3 4">
    <name type="scientific">Novispirillum itersonii</name>
    <name type="common">Aquaspirillum itersonii</name>
    <dbReference type="NCBI Taxonomy" id="189"/>
    <lineage>
        <taxon>Bacteria</taxon>
        <taxon>Pseudomonadati</taxon>
        <taxon>Pseudomonadota</taxon>
        <taxon>Alphaproteobacteria</taxon>
        <taxon>Rhodospirillales</taxon>
        <taxon>Novispirillaceae</taxon>
        <taxon>Novispirillum</taxon>
    </lineage>
</organism>
<evidence type="ECO:0000313" key="3">
    <source>
        <dbReference type="EMBL" id="MBB6209288.1"/>
    </source>
</evidence>
<feature type="region of interest" description="Disordered" evidence="2">
    <location>
        <begin position="132"/>
        <end position="192"/>
    </location>
</feature>
<evidence type="ECO:0000256" key="2">
    <source>
        <dbReference type="SAM" id="MobiDB-lite"/>
    </source>
</evidence>
<accession>A0A7W9ZD36</accession>
<feature type="compositionally biased region" description="Basic and acidic residues" evidence="2">
    <location>
        <begin position="132"/>
        <end position="184"/>
    </location>
</feature>
<keyword evidence="1" id="KW-0802">TPR repeat</keyword>
<feature type="repeat" description="TPR" evidence="1">
    <location>
        <begin position="873"/>
        <end position="906"/>
    </location>
</feature>